<feature type="domain" description="DNA-directed RNA polymerase subunit 2 hybrid-binding" evidence="9">
    <location>
        <begin position="634"/>
        <end position="1049"/>
    </location>
</feature>
<comment type="caution">
    <text evidence="15">The sequence shown here is derived from an EMBL/GenBank/DDBJ whole genome shotgun (WGS) entry which is preliminary data.</text>
</comment>
<dbReference type="Pfam" id="PF00562">
    <property type="entry name" value="RNA_pol_Rpb2_6"/>
    <property type="match status" value="1"/>
</dbReference>
<evidence type="ECO:0000256" key="2">
    <source>
        <dbReference type="ARBA" id="ARBA00022679"/>
    </source>
</evidence>
<feature type="domain" description="DNA-directed RNA polymerase beta subunit external 1" evidence="14">
    <location>
        <begin position="505"/>
        <end position="573"/>
    </location>
</feature>
<dbReference type="Pfam" id="PF10385">
    <property type="entry name" value="RNA_pol_Rpb2_45"/>
    <property type="match status" value="1"/>
</dbReference>
<dbReference type="InterPro" id="IPR042107">
    <property type="entry name" value="DNA-dir_RNA_pol_bsu_ext_1_sf"/>
</dbReference>
<dbReference type="InterPro" id="IPR014724">
    <property type="entry name" value="RNA_pol_RPB2_OB-fold"/>
</dbReference>
<comment type="catalytic activity">
    <reaction evidence="5 6 8">
        <text>RNA(n) + a ribonucleoside 5'-triphosphate = RNA(n+1) + diphosphate</text>
        <dbReference type="Rhea" id="RHEA:21248"/>
        <dbReference type="Rhea" id="RHEA-COMP:14527"/>
        <dbReference type="Rhea" id="RHEA-COMP:17342"/>
        <dbReference type="ChEBI" id="CHEBI:33019"/>
        <dbReference type="ChEBI" id="CHEBI:61557"/>
        <dbReference type="ChEBI" id="CHEBI:140395"/>
        <dbReference type="EC" id="2.7.7.6"/>
    </reaction>
</comment>
<dbReference type="PROSITE" id="PS01166">
    <property type="entry name" value="RNA_POL_BETA"/>
    <property type="match status" value="1"/>
</dbReference>
<dbReference type="Gene3D" id="3.90.1100.10">
    <property type="match status" value="1"/>
</dbReference>
<feature type="domain" description="RNA polymerase Rpb2" evidence="13">
    <location>
        <begin position="427"/>
        <end position="495"/>
    </location>
</feature>
<dbReference type="GO" id="GO:0032549">
    <property type="term" value="F:ribonucleoside binding"/>
    <property type="evidence" value="ECO:0007669"/>
    <property type="project" value="InterPro"/>
</dbReference>
<dbReference type="GO" id="GO:0003899">
    <property type="term" value="F:DNA-directed RNA polymerase activity"/>
    <property type="evidence" value="ECO:0007669"/>
    <property type="project" value="UniProtKB-UniRule"/>
</dbReference>
<accession>A0A1R1LA71</accession>
<dbReference type="SUPFAM" id="SSF64484">
    <property type="entry name" value="beta and beta-prime subunits of DNA dependent RNA-polymerase"/>
    <property type="match status" value="1"/>
</dbReference>
<dbReference type="Pfam" id="PF04565">
    <property type="entry name" value="RNA_pol_Rpb2_3"/>
    <property type="match status" value="1"/>
</dbReference>
<evidence type="ECO:0000259" key="9">
    <source>
        <dbReference type="Pfam" id="PF00562"/>
    </source>
</evidence>
<evidence type="ECO:0000313" key="16">
    <source>
        <dbReference type="Proteomes" id="UP000187085"/>
    </source>
</evidence>
<sequence>MVASSTSDNVTASGEAPRLSFAKIHEPLDVPNLLSLQLDSFDWLVGNDNWRRRVEEALASGEKGVPNTSGLADIFEEISPIEDFQGTMSLSFSEPEFADPKYTMAECKERDATYAAPLYVKAEFMNNVTGEIKQQTVFMGDFPLMTDKGTFVINGTERVVVSQLVRSPGAYFEKTADKTSDKDIYTAKIIPSRGAWFELEVDKRDQVGVRLDRKRKQSVTVLLKAMGWTESRILEEFGDFDSIRATLEKDGTQTREEALLDIYRKLRPGEPPTVEAAQTLLDNLYFNPKRYDLAKVGRYKINRKLGVETALDDPNASVLNIDDIVAMIRFLVTLHAGNDTMPGTRDGAEHEIRVEVDDIDHFGNRRIRAVGELIENQLRTGLSRMERVVRERMTTQDVEAITPQTLINIRPVSAAIKEFFGTSQLSQFMDQNNPLAGLTHKRRLSALGPGGLSRDRAGMEVRDVHPSHYGRMCPIETPEGPNIGLIGSLASYGRINSFGFIETPYRRVTEGQVTDEVHYLTADDEIEVVIAQANAPLTDDGHFAEETVLVRQRGGGGEPVLIPAGEVDYMDVSPRQMVSVATALIPFLEHDDANRALMGANMQRQAVPLLRSEAPLVGTGMEKHAAVDAGDVVVAAKAGVVSEVSADLVTVLEDEGTQTNYPIMKFSRSNQGNSYNQRVVVAEGDRVEVGGVIADGPATDGGELALGKNLLVAFMSWEGLNYEDAIILSQRMVSDDVLSSIHIEEHEIDARDTKLGAEEITRDIPNVSEEILAALDERGIIHIGAEVEAGDILVGKVTPKGETELTPEERLLRAIFGEKSREVRDTSLKVPHGESGTVIGVRVFDRDEDDELPPGVNQLVRVYVAQKRKITDGDKLAGRHGNKGVISKILPIEDMPFLADGTPVDVILNPLGVPGRMNIGQVLEIHLGWAAKQGWKIDGDPEWAANLPQLPRESGPTNVATPVFDGATEDEIQGLLDSTSPTRDGDRLIERSGKARLFDGRSGEPFPDPISVGYMYILKLHHLVDDKIHARSTGPYSMITQQPLGGKAQFGGQRFGEMEVWALEAYGAAYTLQELLTIKSDDIHGRVKVYEAIVKGENIPEPGVPESFKVLIKEMQSLCLNVEVLSTDGTAIEMRDSDEEVFRAAEELGIDLSRAEPSSVEEV</sequence>
<proteinExistence type="inferred from homology"/>
<dbReference type="InterPro" id="IPR019462">
    <property type="entry name" value="DNA-dir_RNA_pol_bsu_external_1"/>
</dbReference>
<dbReference type="Gene3D" id="2.40.50.150">
    <property type="match status" value="1"/>
</dbReference>
<keyword evidence="4 6" id="KW-0804">Transcription</keyword>
<dbReference type="PANTHER" id="PTHR20856">
    <property type="entry name" value="DNA-DIRECTED RNA POLYMERASE I SUBUNIT 2"/>
    <property type="match status" value="1"/>
</dbReference>
<dbReference type="Gene3D" id="3.90.1800.10">
    <property type="entry name" value="RNA polymerase alpha subunit dimerisation domain"/>
    <property type="match status" value="1"/>
</dbReference>
<dbReference type="Pfam" id="PF04563">
    <property type="entry name" value="RNA_pol_Rpb2_1"/>
    <property type="match status" value="1"/>
</dbReference>
<dbReference type="InterPro" id="IPR037033">
    <property type="entry name" value="DNA-dir_RNAP_su2_hyb_sf"/>
</dbReference>
<dbReference type="NCBIfam" id="TIGR02013">
    <property type="entry name" value="rpoB"/>
    <property type="match status" value="1"/>
</dbReference>
<dbReference type="Gene3D" id="2.30.150.10">
    <property type="entry name" value="DNA-directed RNA polymerase, beta subunit, external 1 domain"/>
    <property type="match status" value="1"/>
</dbReference>
<keyword evidence="3 6" id="KW-0548">Nucleotidyltransferase</keyword>
<keyword evidence="16" id="KW-1185">Reference proteome</keyword>
<evidence type="ECO:0000259" key="12">
    <source>
        <dbReference type="Pfam" id="PF04563"/>
    </source>
</evidence>
<evidence type="ECO:0000259" key="10">
    <source>
        <dbReference type="Pfam" id="PF04560"/>
    </source>
</evidence>
<dbReference type="CDD" id="cd00653">
    <property type="entry name" value="RNA_pol_B_RPB2"/>
    <property type="match status" value="1"/>
</dbReference>
<dbReference type="GO" id="GO:0000428">
    <property type="term" value="C:DNA-directed RNA polymerase complex"/>
    <property type="evidence" value="ECO:0007669"/>
    <property type="project" value="UniProtKB-KW"/>
</dbReference>
<dbReference type="GO" id="GO:0006351">
    <property type="term" value="P:DNA-templated transcription"/>
    <property type="evidence" value="ECO:0007669"/>
    <property type="project" value="UniProtKB-UniRule"/>
</dbReference>
<dbReference type="InterPro" id="IPR007121">
    <property type="entry name" value="RNA_pol_bsu_CS"/>
</dbReference>
<dbReference type="Pfam" id="PF04560">
    <property type="entry name" value="RNA_pol_Rpb2_7"/>
    <property type="match status" value="1"/>
</dbReference>
<evidence type="ECO:0000256" key="3">
    <source>
        <dbReference type="ARBA" id="ARBA00022695"/>
    </source>
</evidence>
<dbReference type="InterPro" id="IPR007642">
    <property type="entry name" value="RNA_pol_Rpb2_2"/>
</dbReference>
<dbReference type="RefSeq" id="WP_076703997.1">
    <property type="nucleotide sequence ID" value="NZ_MRDE01000057.1"/>
</dbReference>
<dbReference type="EC" id="2.7.7.6" evidence="6 8"/>
<dbReference type="Pfam" id="PF04561">
    <property type="entry name" value="RNA_pol_Rpb2_2"/>
    <property type="match status" value="1"/>
</dbReference>
<keyword evidence="2 6" id="KW-0808">Transferase</keyword>
<dbReference type="EMBL" id="MRDE01000057">
    <property type="protein sequence ID" value="OMH24411.1"/>
    <property type="molecule type" value="Genomic_DNA"/>
</dbReference>
<dbReference type="InterPro" id="IPR007644">
    <property type="entry name" value="RNA_pol_bsu_protrusion"/>
</dbReference>
<evidence type="ECO:0000259" key="11">
    <source>
        <dbReference type="Pfam" id="PF04561"/>
    </source>
</evidence>
<evidence type="ECO:0000256" key="4">
    <source>
        <dbReference type="ARBA" id="ARBA00023163"/>
    </source>
</evidence>
<dbReference type="AlphaFoldDB" id="A0A1R1LA71"/>
<dbReference type="InterPro" id="IPR015712">
    <property type="entry name" value="DNA-dir_RNA_pol_su2"/>
</dbReference>
<dbReference type="Gene3D" id="2.40.270.10">
    <property type="entry name" value="DNA-directed RNA polymerase, subunit 2, domain 6"/>
    <property type="match status" value="1"/>
</dbReference>
<dbReference type="InterPro" id="IPR007645">
    <property type="entry name" value="RNA_pol_Rpb2_3"/>
</dbReference>
<evidence type="ECO:0000256" key="5">
    <source>
        <dbReference type="ARBA" id="ARBA00048552"/>
    </source>
</evidence>
<comment type="function">
    <text evidence="6 8">DNA-dependent RNA polymerase catalyzes the transcription of DNA into RNA using the four ribonucleoside triphosphates as substrates.</text>
</comment>
<feature type="domain" description="RNA polymerase Rpb2" evidence="10">
    <location>
        <begin position="1051"/>
        <end position="1125"/>
    </location>
</feature>
<dbReference type="GO" id="GO:0003677">
    <property type="term" value="F:DNA binding"/>
    <property type="evidence" value="ECO:0007669"/>
    <property type="project" value="UniProtKB-UniRule"/>
</dbReference>
<dbReference type="InterPro" id="IPR007120">
    <property type="entry name" value="DNA-dir_RNAP_su2_dom"/>
</dbReference>
<evidence type="ECO:0000256" key="8">
    <source>
        <dbReference type="RuleBase" id="RU363031"/>
    </source>
</evidence>
<evidence type="ECO:0000256" key="7">
    <source>
        <dbReference type="RuleBase" id="RU000434"/>
    </source>
</evidence>
<gene>
    <name evidence="6" type="primary">rpoB</name>
    <name evidence="15" type="ORF">BKD30_08570</name>
</gene>
<keyword evidence="1 6" id="KW-0240">DNA-directed RNA polymerase</keyword>
<protein>
    <recommendedName>
        <fullName evidence="6 8">DNA-directed RNA polymerase subunit beta</fullName>
        <shortName evidence="6">RNAP subunit beta</shortName>
        <ecNumber evidence="6 8">2.7.7.6</ecNumber>
    </recommendedName>
    <alternativeName>
        <fullName evidence="6">RNA polymerase subunit beta</fullName>
    </alternativeName>
    <alternativeName>
        <fullName evidence="6">Transcriptase subunit beta</fullName>
    </alternativeName>
</protein>
<evidence type="ECO:0000256" key="1">
    <source>
        <dbReference type="ARBA" id="ARBA00022478"/>
    </source>
</evidence>
<feature type="domain" description="RNA polymerase Rpb2" evidence="11">
    <location>
        <begin position="166"/>
        <end position="368"/>
    </location>
</feature>
<dbReference type="STRING" id="554083.BKD30_08570"/>
<comment type="similarity">
    <text evidence="6 7">Belongs to the RNA polymerase beta chain family.</text>
</comment>
<evidence type="ECO:0000259" key="13">
    <source>
        <dbReference type="Pfam" id="PF04565"/>
    </source>
</evidence>
<dbReference type="InterPro" id="IPR037034">
    <property type="entry name" value="RNA_pol_Rpb2_2_sf"/>
</dbReference>
<dbReference type="Gene3D" id="2.40.50.100">
    <property type="match status" value="1"/>
</dbReference>
<dbReference type="NCBIfam" id="NF001616">
    <property type="entry name" value="PRK00405.1"/>
    <property type="match status" value="1"/>
</dbReference>
<comment type="subunit">
    <text evidence="6 8">The RNAP catalytic core consists of 2 alpha, 1 beta, 1 beta' and 1 omega subunit. When a sigma factor is associated with the core the holoenzyme is formed, which can initiate transcription.</text>
</comment>
<evidence type="ECO:0000313" key="15">
    <source>
        <dbReference type="EMBL" id="OMH24411.1"/>
    </source>
</evidence>
<reference evidence="15 16" key="1">
    <citation type="submission" date="2016-12" db="EMBL/GenBank/DDBJ databases">
        <title>Draft genome of Tersicoccus phoenicis 1P05MA.</title>
        <authorList>
            <person name="Nakajima Y."/>
            <person name="Yoshizawa S."/>
            <person name="Nakamura K."/>
            <person name="Ogura Y."/>
            <person name="Hayashi T."/>
            <person name="Kogure K."/>
        </authorList>
    </citation>
    <scope>NUCLEOTIDE SEQUENCE [LARGE SCALE GENOMIC DNA]</scope>
    <source>
        <strain evidence="15 16">1p05MA</strain>
    </source>
</reference>
<dbReference type="HAMAP" id="MF_01321">
    <property type="entry name" value="RNApol_bact_RpoB"/>
    <property type="match status" value="1"/>
</dbReference>
<dbReference type="InterPro" id="IPR007641">
    <property type="entry name" value="RNA_pol_Rpb2_7"/>
</dbReference>
<feature type="domain" description="RNA polymerase beta subunit protrusion" evidence="12">
    <location>
        <begin position="33"/>
        <end position="413"/>
    </location>
</feature>
<dbReference type="InterPro" id="IPR010243">
    <property type="entry name" value="RNA_pol_bsu_bac"/>
</dbReference>
<name>A0A1R1LA71_9MICC</name>
<dbReference type="OrthoDB" id="9803954at2"/>
<dbReference type="Gene3D" id="3.90.1110.10">
    <property type="entry name" value="RNA polymerase Rpb2, domain 2"/>
    <property type="match status" value="1"/>
</dbReference>
<dbReference type="FunFam" id="3.90.1800.10:FF:000001">
    <property type="entry name" value="DNA-directed RNA polymerase subunit beta"/>
    <property type="match status" value="1"/>
</dbReference>
<evidence type="ECO:0000259" key="14">
    <source>
        <dbReference type="Pfam" id="PF10385"/>
    </source>
</evidence>
<evidence type="ECO:0000256" key="6">
    <source>
        <dbReference type="HAMAP-Rule" id="MF_01321"/>
    </source>
</evidence>
<organism evidence="15 16">
    <name type="scientific">Tersicoccus phoenicis</name>
    <dbReference type="NCBI Taxonomy" id="554083"/>
    <lineage>
        <taxon>Bacteria</taxon>
        <taxon>Bacillati</taxon>
        <taxon>Actinomycetota</taxon>
        <taxon>Actinomycetes</taxon>
        <taxon>Micrococcales</taxon>
        <taxon>Micrococcaceae</taxon>
        <taxon>Tersicoccus</taxon>
    </lineage>
</organism>
<dbReference type="Proteomes" id="UP000187085">
    <property type="component" value="Unassembled WGS sequence"/>
</dbReference>